<comment type="caution">
    <text evidence="1">The sequence shown here is derived from an EMBL/GenBank/DDBJ whole genome shotgun (WGS) entry which is preliminary data.</text>
</comment>
<evidence type="ECO:0000313" key="1">
    <source>
        <dbReference type="EMBL" id="PST81779.1"/>
    </source>
</evidence>
<dbReference type="EMBL" id="PYLS01000008">
    <property type="protein sequence ID" value="PST81779.1"/>
    <property type="molecule type" value="Genomic_DNA"/>
</dbReference>
<dbReference type="OrthoDB" id="1522941at2"/>
<organism evidence="1 2">
    <name type="scientific">Pedobacter yulinensis</name>
    <dbReference type="NCBI Taxonomy" id="2126353"/>
    <lineage>
        <taxon>Bacteria</taxon>
        <taxon>Pseudomonadati</taxon>
        <taxon>Bacteroidota</taxon>
        <taxon>Sphingobacteriia</taxon>
        <taxon>Sphingobacteriales</taxon>
        <taxon>Sphingobacteriaceae</taxon>
        <taxon>Pedobacter</taxon>
    </lineage>
</organism>
<protein>
    <submittedName>
        <fullName evidence="1">Acyl-CoA reductase</fullName>
    </submittedName>
</protein>
<evidence type="ECO:0000313" key="2">
    <source>
        <dbReference type="Proteomes" id="UP000240912"/>
    </source>
</evidence>
<dbReference type="AlphaFoldDB" id="A0A2T3HH66"/>
<sequence length="338" mass="37660">MIALNHEKVISALTSLGDFFRQPDAGWQELSVRVQNRNPWFTPEQVNRATAGLAAMLRGPDIRTWVEGIRITDKPRQVGMILAGNIPMVGLHDLLCVLATGHHAQVKLSSSDDLLLPYVVNQLISAEPAFAGRVQYVERLQGFDAVIATGSNNSSRYFDYYFGKVPNIIRKNRNSVALLTGHESDAELAALGDDIFAYFGLGCRSVSKLLVPEGYDFGAFFRAIEIHQPIINHFKYNNNYDYNKSIYLVNLVPHLDNGFLLVKEDEALASPLAVLYYSHYQQADDAVSQLQQAQENIQCIVTAEQQGALPVIPFGRSQQPRLWDYADNIDTTAFLAGL</sequence>
<dbReference type="RefSeq" id="WP_107217306.1">
    <property type="nucleotide sequence ID" value="NZ_KZ686272.1"/>
</dbReference>
<dbReference type="Proteomes" id="UP000240912">
    <property type="component" value="Unassembled WGS sequence"/>
</dbReference>
<reference evidence="1 2" key="1">
    <citation type="submission" date="2018-03" db="EMBL/GenBank/DDBJ databases">
        <authorList>
            <person name="Keele B.F."/>
        </authorList>
    </citation>
    <scope>NUCLEOTIDE SEQUENCE [LARGE SCALE GENOMIC DNA]</scope>
    <source>
        <strain evidence="1 2">YL28-9</strain>
    </source>
</reference>
<name>A0A2T3HH66_9SPHI</name>
<keyword evidence="2" id="KW-1185">Reference proteome</keyword>
<accession>A0A2T3HH66</accession>
<gene>
    <name evidence="1" type="ORF">C7T94_18075</name>
</gene>
<proteinExistence type="predicted"/>